<dbReference type="Proteomes" id="UP001596390">
    <property type="component" value="Unassembled WGS sequence"/>
</dbReference>
<gene>
    <name evidence="2" type="primary">gvpG</name>
    <name evidence="2" type="ORF">ACFQMK_03730</name>
</gene>
<reference evidence="2 3" key="1">
    <citation type="journal article" date="2019" name="Int. J. Syst. Evol. Microbiol.">
        <title>The Global Catalogue of Microorganisms (GCM) 10K type strain sequencing project: providing services to taxonomists for standard genome sequencing and annotation.</title>
        <authorList>
            <consortium name="The Broad Institute Genomics Platform"/>
            <consortium name="The Broad Institute Genome Sequencing Center for Infectious Disease"/>
            <person name="Wu L."/>
            <person name="Ma J."/>
        </authorList>
    </citation>
    <scope>NUCLEOTIDE SEQUENCE [LARGE SCALE GENOMIC DNA]</scope>
    <source>
        <strain evidence="2 3">Q85</strain>
    </source>
</reference>
<proteinExistence type="predicted"/>
<keyword evidence="1" id="KW-0175">Coiled coil</keyword>
<dbReference type="NCBIfam" id="NF045779">
    <property type="entry name" value="gas_vesic_GvpG"/>
    <property type="match status" value="1"/>
</dbReference>
<organism evidence="2 3">
    <name type="scientific">Halorubrum yunnanense</name>
    <dbReference type="NCBI Taxonomy" id="1526162"/>
    <lineage>
        <taxon>Archaea</taxon>
        <taxon>Methanobacteriati</taxon>
        <taxon>Methanobacteriota</taxon>
        <taxon>Stenosarchaea group</taxon>
        <taxon>Halobacteria</taxon>
        <taxon>Halobacteriales</taxon>
        <taxon>Haloferacaceae</taxon>
        <taxon>Halorubrum</taxon>
    </lineage>
</organism>
<keyword evidence="3" id="KW-1185">Reference proteome</keyword>
<name>A0ABD5Y9L1_9EURY</name>
<dbReference type="InterPro" id="IPR054797">
    <property type="entry name" value="Gas_vesic_GvpG_halobact"/>
</dbReference>
<dbReference type="RefSeq" id="WP_267662986.1">
    <property type="nucleotide sequence ID" value="NZ_JAODIX010000017.1"/>
</dbReference>
<accession>A0ABD5Y9L1</accession>
<evidence type="ECO:0000313" key="2">
    <source>
        <dbReference type="EMBL" id="MFC7186009.1"/>
    </source>
</evidence>
<feature type="coiled-coil region" evidence="1">
    <location>
        <begin position="44"/>
        <end position="78"/>
    </location>
</feature>
<sequence length="83" mass="9789">MFILDDILVKPFTSILDILHTMALNELYDTAEIRDELKENQLLYEVGERSQAEYEERKQELELQLEMAEQIKSQMGDRIEVKG</sequence>
<dbReference type="AlphaFoldDB" id="A0ABD5Y9L1"/>
<protein>
    <submittedName>
        <fullName evidence="2">Gas vesicle protein GvpG</fullName>
    </submittedName>
</protein>
<dbReference type="Pfam" id="PF05120">
    <property type="entry name" value="GvpG"/>
    <property type="match status" value="1"/>
</dbReference>
<comment type="caution">
    <text evidence="2">The sequence shown here is derived from an EMBL/GenBank/DDBJ whole genome shotgun (WGS) entry which is preliminary data.</text>
</comment>
<dbReference type="InterPro" id="IPR007804">
    <property type="entry name" value="GvpG"/>
</dbReference>
<evidence type="ECO:0000313" key="3">
    <source>
        <dbReference type="Proteomes" id="UP001596390"/>
    </source>
</evidence>
<evidence type="ECO:0000256" key="1">
    <source>
        <dbReference type="SAM" id="Coils"/>
    </source>
</evidence>
<dbReference type="EMBL" id="JBHSZZ010000017">
    <property type="protein sequence ID" value="MFC7186009.1"/>
    <property type="molecule type" value="Genomic_DNA"/>
</dbReference>